<protein>
    <submittedName>
        <fullName evidence="1">Uncharacterized protein</fullName>
    </submittedName>
</protein>
<gene>
    <name evidence="1" type="ORF">KCU76_g11739</name>
</gene>
<feature type="non-terminal residue" evidence="1">
    <location>
        <position position="183"/>
    </location>
</feature>
<comment type="caution">
    <text evidence="1">The sequence shown here is derived from an EMBL/GenBank/DDBJ whole genome shotgun (WGS) entry which is preliminary data.</text>
</comment>
<sequence>MHCRSLAQEVLVWTIPLKHVNIEDFDDQNLYNISLPFPSRETLWRAFKDRKGGHHLIFLFRSSSRKGVTSTLEGHKRYVKRSVEFLRRTGRIFGHISVVIIATEHTKAQIMPSFFGDLDIEVLLIAADLPEMVYSNAMTKRLKTYATRAAAATVQLTAHILYAIMHSKNPMIVSVGANGLANN</sequence>
<organism evidence="1 2">
    <name type="scientific">Aureobasidium melanogenum</name>
    <name type="common">Aureobasidium pullulans var. melanogenum</name>
    <dbReference type="NCBI Taxonomy" id="46634"/>
    <lineage>
        <taxon>Eukaryota</taxon>
        <taxon>Fungi</taxon>
        <taxon>Dikarya</taxon>
        <taxon>Ascomycota</taxon>
        <taxon>Pezizomycotina</taxon>
        <taxon>Dothideomycetes</taxon>
        <taxon>Dothideomycetidae</taxon>
        <taxon>Dothideales</taxon>
        <taxon>Saccotheciaceae</taxon>
        <taxon>Aureobasidium</taxon>
    </lineage>
</organism>
<accession>A0A9P8J582</accession>
<reference evidence="1" key="1">
    <citation type="journal article" date="2021" name="J Fungi (Basel)">
        <title>Virulence traits and population genomics of the black yeast Aureobasidium melanogenum.</title>
        <authorList>
            <person name="Cernosa A."/>
            <person name="Sun X."/>
            <person name="Gostincar C."/>
            <person name="Fang C."/>
            <person name="Gunde-Cimerman N."/>
            <person name="Song Z."/>
        </authorList>
    </citation>
    <scope>NUCLEOTIDE SEQUENCE</scope>
    <source>
        <strain evidence="1">EXF-9911</strain>
    </source>
</reference>
<evidence type="ECO:0000313" key="2">
    <source>
        <dbReference type="Proteomes" id="UP000779574"/>
    </source>
</evidence>
<dbReference type="Proteomes" id="UP000779574">
    <property type="component" value="Unassembled WGS sequence"/>
</dbReference>
<dbReference type="AlphaFoldDB" id="A0A9P8J582"/>
<name>A0A9P8J582_AURME</name>
<dbReference type="OrthoDB" id="10560999at2759"/>
<reference evidence="1" key="2">
    <citation type="submission" date="2021-08" db="EMBL/GenBank/DDBJ databases">
        <authorList>
            <person name="Gostincar C."/>
            <person name="Sun X."/>
            <person name="Song Z."/>
            <person name="Gunde-Cimerman N."/>
        </authorList>
    </citation>
    <scope>NUCLEOTIDE SEQUENCE</scope>
    <source>
        <strain evidence="1">EXF-9911</strain>
    </source>
</reference>
<dbReference type="EMBL" id="JAHFXF010000576">
    <property type="protein sequence ID" value="KAG9685396.1"/>
    <property type="molecule type" value="Genomic_DNA"/>
</dbReference>
<proteinExistence type="predicted"/>
<evidence type="ECO:0000313" key="1">
    <source>
        <dbReference type="EMBL" id="KAG9685396.1"/>
    </source>
</evidence>